<protein>
    <submittedName>
        <fullName evidence="3">Uncharacterized protein LOC108743903</fullName>
    </submittedName>
</protein>
<name>A0A7F5RIW6_AGRPL</name>
<reference evidence="3" key="1">
    <citation type="submission" date="2025-08" db="UniProtKB">
        <authorList>
            <consortium name="RefSeq"/>
        </authorList>
    </citation>
    <scope>IDENTIFICATION</scope>
    <source>
        <tissue evidence="3">Entire body</tissue>
    </source>
</reference>
<gene>
    <name evidence="3" type="primary">LOC108743903</name>
</gene>
<keyword evidence="2" id="KW-1185">Reference proteome</keyword>
<dbReference type="AlphaFoldDB" id="A0A7F5RIW6"/>
<dbReference type="InterPro" id="IPR050910">
    <property type="entry name" value="JMJD6_ArgDemeth/LysHydrox"/>
</dbReference>
<feature type="domain" description="JmjC" evidence="1">
    <location>
        <begin position="25"/>
        <end position="123"/>
    </location>
</feature>
<dbReference type="GO" id="GO:0016706">
    <property type="term" value="F:2-oxoglutarate-dependent dioxygenase activity"/>
    <property type="evidence" value="ECO:0007669"/>
    <property type="project" value="TreeGrafter"/>
</dbReference>
<dbReference type="InterPro" id="IPR003347">
    <property type="entry name" value="JmjC_dom"/>
</dbReference>
<evidence type="ECO:0000313" key="2">
    <source>
        <dbReference type="Proteomes" id="UP000192223"/>
    </source>
</evidence>
<evidence type="ECO:0000259" key="1">
    <source>
        <dbReference type="PROSITE" id="PS51184"/>
    </source>
</evidence>
<accession>A0A7F5RIW6</accession>
<dbReference type="InParanoid" id="A0A7F5RIW6"/>
<dbReference type="KEGG" id="apln:108743903"/>
<dbReference type="PROSITE" id="PS51184">
    <property type="entry name" value="JMJC"/>
    <property type="match status" value="1"/>
</dbReference>
<organism evidence="2 3">
    <name type="scientific">Agrilus planipennis</name>
    <name type="common">Emerald ash borer</name>
    <name type="synonym">Agrilus marcopoli</name>
    <dbReference type="NCBI Taxonomy" id="224129"/>
    <lineage>
        <taxon>Eukaryota</taxon>
        <taxon>Metazoa</taxon>
        <taxon>Ecdysozoa</taxon>
        <taxon>Arthropoda</taxon>
        <taxon>Hexapoda</taxon>
        <taxon>Insecta</taxon>
        <taxon>Pterygota</taxon>
        <taxon>Neoptera</taxon>
        <taxon>Endopterygota</taxon>
        <taxon>Coleoptera</taxon>
        <taxon>Polyphaga</taxon>
        <taxon>Elateriformia</taxon>
        <taxon>Buprestoidea</taxon>
        <taxon>Buprestidae</taxon>
        <taxon>Agrilinae</taxon>
        <taxon>Agrilus</taxon>
    </lineage>
</organism>
<proteinExistence type="predicted"/>
<dbReference type="PANTHER" id="PTHR12480:SF19">
    <property type="entry name" value="CUPIN-LIKE DOMAIN-CONTAINING PROTEIN"/>
    <property type="match status" value="1"/>
</dbReference>
<sequence length="123" mass="14458">MDENRSKLVPGTKPWYIGWSNCNNEIAKELRKYYDTPYFLPPTSENMPLSWIFMGGPGFGALMHIDNVHYPSWQVQLRGRKKWKLAPPPECYFVCKEIEVTLEPKDISKLYKTIVIPYILLLY</sequence>
<dbReference type="PANTHER" id="PTHR12480">
    <property type="entry name" value="ARGININE DEMETHYLASE AND LYSYL-HYDROXYLASE JMJD"/>
    <property type="match status" value="1"/>
</dbReference>
<dbReference type="GeneID" id="108743903"/>
<dbReference type="OrthoDB" id="10063099at2759"/>
<dbReference type="RefSeq" id="XP_025835805.1">
    <property type="nucleotide sequence ID" value="XM_025980020.1"/>
</dbReference>
<dbReference type="SUPFAM" id="SSF51197">
    <property type="entry name" value="Clavaminate synthase-like"/>
    <property type="match status" value="1"/>
</dbReference>
<dbReference type="Gene3D" id="2.60.120.650">
    <property type="entry name" value="Cupin"/>
    <property type="match status" value="1"/>
</dbReference>
<evidence type="ECO:0000313" key="3">
    <source>
        <dbReference type="RefSeq" id="XP_025835805.1"/>
    </source>
</evidence>
<dbReference type="Proteomes" id="UP000192223">
    <property type="component" value="Unplaced"/>
</dbReference>